<evidence type="ECO:0000313" key="1">
    <source>
        <dbReference type="EMBL" id="KAB0498321.1"/>
    </source>
</evidence>
<organism evidence="2 3">
    <name type="scientific">Pseudomonas lini</name>
    <dbReference type="NCBI Taxonomy" id="163011"/>
    <lineage>
        <taxon>Bacteria</taxon>
        <taxon>Pseudomonadati</taxon>
        <taxon>Pseudomonadota</taxon>
        <taxon>Gammaproteobacteria</taxon>
        <taxon>Pseudomonadales</taxon>
        <taxon>Pseudomonadaceae</taxon>
        <taxon>Pseudomonas</taxon>
    </lineage>
</organism>
<dbReference type="AlphaFoldDB" id="A0A0J6H924"/>
<sequence>MTVWIVVSILLVVLSPLAWLRPSRAQSGRIALRMEARRIGLAMQLAPQEWPHWLSQEPPSPCAQYHRPRRGTRPACWSYWQKAPGVWVNQWQEVCEDGILLNHFEKLPANVYKVEADKQMIALYWGEKGESNVLQDIDALLKALA</sequence>
<name>A0A0J6H924_9PSED</name>
<accession>A0A0J6H924</accession>
<evidence type="ECO:0000313" key="4">
    <source>
        <dbReference type="Proteomes" id="UP000434925"/>
    </source>
</evidence>
<dbReference type="PATRIC" id="fig|163011.3.peg.3491"/>
<reference evidence="1 4" key="3">
    <citation type="submission" date="2019-09" db="EMBL/GenBank/DDBJ databases">
        <title>Draft genome sequences of 48 bacterial type strains from the CCUG.</title>
        <authorList>
            <person name="Tunovic T."/>
            <person name="Pineiro-Iglesias B."/>
            <person name="Unosson C."/>
            <person name="Inganas E."/>
            <person name="Ohlen M."/>
            <person name="Cardew S."/>
            <person name="Jensie-Markopoulos S."/>
            <person name="Salva-Serra F."/>
            <person name="Jaen-Luchoro D."/>
            <person name="Karlsson R."/>
            <person name="Svensson-Stadler L."/>
            <person name="Chun J."/>
            <person name="Moore E."/>
        </authorList>
    </citation>
    <scope>NUCLEOTIDE SEQUENCE [LARGE SCALE GENOMIC DNA]</scope>
    <source>
        <strain evidence="1 4">CCUG 51522</strain>
    </source>
</reference>
<evidence type="ECO:0000313" key="2">
    <source>
        <dbReference type="EMBL" id="SDT56088.1"/>
    </source>
</evidence>
<reference evidence="2" key="1">
    <citation type="submission" date="2016-10" db="EMBL/GenBank/DDBJ databases">
        <authorList>
            <person name="de Groot N.N."/>
        </authorList>
    </citation>
    <scope>NUCLEOTIDE SEQUENCE [LARGE SCALE GENOMIC DNA]</scope>
    <source>
        <strain evidence="2">BS3782</strain>
    </source>
</reference>
<gene>
    <name evidence="1" type="ORF">F7R14_27705</name>
    <name evidence="2" type="ORF">SAMN04490191_5192</name>
</gene>
<dbReference type="Proteomes" id="UP000434925">
    <property type="component" value="Unassembled WGS sequence"/>
</dbReference>
<reference evidence="3" key="2">
    <citation type="submission" date="2016-10" db="EMBL/GenBank/DDBJ databases">
        <authorList>
            <person name="Varghese N."/>
            <person name="Submissions S."/>
        </authorList>
    </citation>
    <scope>NUCLEOTIDE SEQUENCE [LARGE SCALE GENOMIC DNA]</scope>
    <source>
        <strain evidence="3">BS3782</strain>
    </source>
</reference>
<dbReference type="EMBL" id="LT629746">
    <property type="protein sequence ID" value="SDT56088.1"/>
    <property type="molecule type" value="Genomic_DNA"/>
</dbReference>
<proteinExistence type="predicted"/>
<dbReference type="EMBL" id="VZPO01000013">
    <property type="protein sequence ID" value="KAB0498321.1"/>
    <property type="molecule type" value="Genomic_DNA"/>
</dbReference>
<evidence type="ECO:0000313" key="3">
    <source>
        <dbReference type="Proteomes" id="UP000182814"/>
    </source>
</evidence>
<protein>
    <submittedName>
        <fullName evidence="2">Uncharacterized protein</fullName>
    </submittedName>
</protein>
<dbReference type="Proteomes" id="UP000182814">
    <property type="component" value="Chromosome I"/>
</dbReference>
<keyword evidence="3" id="KW-1185">Reference proteome</keyword>
<dbReference type="RefSeq" id="WP_038979971.1">
    <property type="nucleotide sequence ID" value="NZ_JABTYG010000004.1"/>
</dbReference>